<dbReference type="InterPro" id="IPR029045">
    <property type="entry name" value="ClpP/crotonase-like_dom_sf"/>
</dbReference>
<comment type="caution">
    <text evidence="4">The sequence shown here is derived from an EMBL/GenBank/DDBJ whole genome shotgun (WGS) entry which is preliminary data.</text>
</comment>
<evidence type="ECO:0000256" key="2">
    <source>
        <dbReference type="ARBA" id="ARBA00023239"/>
    </source>
</evidence>
<dbReference type="SUPFAM" id="SSF52096">
    <property type="entry name" value="ClpP/crotonase"/>
    <property type="match status" value="1"/>
</dbReference>
<proteinExistence type="inferred from homology"/>
<dbReference type="PANTHER" id="PTHR11941">
    <property type="entry name" value="ENOYL-COA HYDRATASE-RELATED"/>
    <property type="match status" value="1"/>
</dbReference>
<dbReference type="CDD" id="cd06558">
    <property type="entry name" value="crotonase-like"/>
    <property type="match status" value="1"/>
</dbReference>
<organism evidence="4 5">
    <name type="scientific">Teichococcus coralli</name>
    <dbReference type="NCBI Taxonomy" id="2545983"/>
    <lineage>
        <taxon>Bacteria</taxon>
        <taxon>Pseudomonadati</taxon>
        <taxon>Pseudomonadota</taxon>
        <taxon>Alphaproteobacteria</taxon>
        <taxon>Acetobacterales</taxon>
        <taxon>Roseomonadaceae</taxon>
        <taxon>Roseomonas</taxon>
    </lineage>
</organism>
<protein>
    <submittedName>
        <fullName evidence="4">Enoyl-CoA hydratase</fullName>
        <ecNumber evidence="4">4.2.1.17</ecNumber>
    </submittedName>
</protein>
<dbReference type="Gene3D" id="3.90.226.10">
    <property type="entry name" value="2-enoyl-CoA Hydratase, Chain A, domain 1"/>
    <property type="match status" value="1"/>
</dbReference>
<dbReference type="RefSeq" id="WP_160935773.1">
    <property type="nucleotide sequence ID" value="NZ_SNVJ01000003.1"/>
</dbReference>
<dbReference type="InterPro" id="IPR018376">
    <property type="entry name" value="Enoyl-CoA_hyd/isom_CS"/>
</dbReference>
<name>A0A845B4S9_9PROT</name>
<dbReference type="GO" id="GO:0006635">
    <property type="term" value="P:fatty acid beta-oxidation"/>
    <property type="evidence" value="ECO:0007669"/>
    <property type="project" value="TreeGrafter"/>
</dbReference>
<dbReference type="EMBL" id="SNVJ01000003">
    <property type="protein sequence ID" value="MXP62653.1"/>
    <property type="molecule type" value="Genomic_DNA"/>
</dbReference>
<dbReference type="Gene3D" id="1.10.12.10">
    <property type="entry name" value="Lyase 2-enoyl-coa Hydratase, Chain A, domain 2"/>
    <property type="match status" value="1"/>
</dbReference>
<gene>
    <name evidence="4" type="ORF">E0493_04705</name>
</gene>
<dbReference type="PROSITE" id="PS00166">
    <property type="entry name" value="ENOYL_COA_HYDRATASE"/>
    <property type="match status" value="1"/>
</dbReference>
<dbReference type="AlphaFoldDB" id="A0A845B4S9"/>
<evidence type="ECO:0000256" key="1">
    <source>
        <dbReference type="ARBA" id="ARBA00005254"/>
    </source>
</evidence>
<evidence type="ECO:0000313" key="5">
    <source>
        <dbReference type="Proteomes" id="UP000460715"/>
    </source>
</evidence>
<dbReference type="NCBIfam" id="NF004781">
    <property type="entry name" value="PRK06127.1"/>
    <property type="match status" value="1"/>
</dbReference>
<accession>A0A845B4S9</accession>
<evidence type="ECO:0000313" key="4">
    <source>
        <dbReference type="EMBL" id="MXP62653.1"/>
    </source>
</evidence>
<keyword evidence="5" id="KW-1185">Reference proteome</keyword>
<evidence type="ECO:0000256" key="3">
    <source>
        <dbReference type="RuleBase" id="RU003707"/>
    </source>
</evidence>
<reference evidence="4 5" key="1">
    <citation type="submission" date="2019-03" db="EMBL/GenBank/DDBJ databases">
        <title>Roseomonas sp. a novel Roseomonas species isolated from Sea whip Gorgonian.</title>
        <authorList>
            <person name="Li F."/>
            <person name="Pan X."/>
            <person name="Huang S."/>
            <person name="Li Z."/>
            <person name="Meng B."/>
        </authorList>
    </citation>
    <scope>NUCLEOTIDE SEQUENCE [LARGE SCALE GENOMIC DNA]</scope>
    <source>
        <strain evidence="4 5">M0104</strain>
    </source>
</reference>
<dbReference type="Pfam" id="PF00378">
    <property type="entry name" value="ECH_1"/>
    <property type="match status" value="1"/>
</dbReference>
<dbReference type="GO" id="GO:0004300">
    <property type="term" value="F:enoyl-CoA hydratase activity"/>
    <property type="evidence" value="ECO:0007669"/>
    <property type="project" value="UniProtKB-EC"/>
</dbReference>
<dbReference type="EC" id="4.2.1.17" evidence="4"/>
<comment type="similarity">
    <text evidence="1 3">Belongs to the enoyl-CoA hydratase/isomerase family.</text>
</comment>
<dbReference type="InterPro" id="IPR014748">
    <property type="entry name" value="Enoyl-CoA_hydra_C"/>
</dbReference>
<sequence>MELTTSTPKMLARKEAGIGWMTFNNPERHNAVSMEMWQAAESILADFAEDPAVRVIVLGGAGGKAFVSGADISKFESERSSAEAVAAYNAQTERVYGGLYRLAKPVIAMIEGHCIGGGVALATCCDIRVCSENSSFGIPAARLGLGYGLKGVSRLMSLVGPSYTKELFFTARRFTAAEAERMGLVNRVLPKGEVQDFVAAMAQEIAGNAPLTVTSVKRIVGEALKDEATRDAALCDQMVTECFASQDYIEGRRAFLEKRKPAFQGR</sequence>
<dbReference type="Proteomes" id="UP000460715">
    <property type="component" value="Unassembled WGS sequence"/>
</dbReference>
<dbReference type="InterPro" id="IPR001753">
    <property type="entry name" value="Enoyl-CoA_hydra/iso"/>
</dbReference>
<dbReference type="PANTHER" id="PTHR11941:SF54">
    <property type="entry name" value="ENOYL-COA HYDRATASE, MITOCHONDRIAL"/>
    <property type="match status" value="1"/>
</dbReference>
<keyword evidence="2 4" id="KW-0456">Lyase</keyword>
<dbReference type="OrthoDB" id="9795613at2"/>